<sequence length="63" mass="6518">MGEPGHLIVAAAVCAVAIVLVCGLVNMSRGGCPHRSRRLMLWRIALQLIAVAALLAVVLAGSK</sequence>
<keyword evidence="3 4" id="KW-0472">Membrane</keyword>
<comment type="caution">
    <text evidence="6">The sequence shown here is derived from an EMBL/GenBank/DDBJ whole genome shotgun (WGS) entry which is preliminary data.</text>
</comment>
<gene>
    <name evidence="6" type="ORF">FHS81_000436</name>
</gene>
<keyword evidence="1 4" id="KW-0812">Transmembrane</keyword>
<proteinExistence type="predicted"/>
<dbReference type="PROSITE" id="PS51503">
    <property type="entry name" value="HIG1"/>
    <property type="match status" value="1"/>
</dbReference>
<keyword evidence="7" id="KW-1185">Reference proteome</keyword>
<dbReference type="AlphaFoldDB" id="A0A7W5Z1Z7"/>
<evidence type="ECO:0000256" key="4">
    <source>
        <dbReference type="SAM" id="Phobius"/>
    </source>
</evidence>
<dbReference type="Pfam" id="PF04588">
    <property type="entry name" value="HIG_1_N"/>
    <property type="match status" value="1"/>
</dbReference>
<feature type="transmembrane region" description="Helical" evidence="4">
    <location>
        <begin position="39"/>
        <end position="60"/>
    </location>
</feature>
<evidence type="ECO:0000313" key="6">
    <source>
        <dbReference type="EMBL" id="MBB3808382.1"/>
    </source>
</evidence>
<accession>A0A7W5Z1Z7</accession>
<organism evidence="6 7">
    <name type="scientific">Pseudochelatococcus contaminans</name>
    <dbReference type="NCBI Taxonomy" id="1538103"/>
    <lineage>
        <taxon>Bacteria</taxon>
        <taxon>Pseudomonadati</taxon>
        <taxon>Pseudomonadota</taxon>
        <taxon>Alphaproteobacteria</taxon>
        <taxon>Hyphomicrobiales</taxon>
        <taxon>Chelatococcaceae</taxon>
        <taxon>Pseudochelatococcus</taxon>
    </lineage>
</organism>
<dbReference type="Proteomes" id="UP000537592">
    <property type="component" value="Unassembled WGS sequence"/>
</dbReference>
<dbReference type="RefSeq" id="WP_183750380.1">
    <property type="nucleotide sequence ID" value="NZ_JACICC010000001.1"/>
</dbReference>
<dbReference type="EMBL" id="JACICC010000001">
    <property type="protein sequence ID" value="MBB3808382.1"/>
    <property type="molecule type" value="Genomic_DNA"/>
</dbReference>
<keyword evidence="2 4" id="KW-1133">Transmembrane helix</keyword>
<evidence type="ECO:0000313" key="7">
    <source>
        <dbReference type="Proteomes" id="UP000537592"/>
    </source>
</evidence>
<feature type="transmembrane region" description="Helical" evidence="4">
    <location>
        <begin position="6"/>
        <end position="27"/>
    </location>
</feature>
<evidence type="ECO:0000256" key="3">
    <source>
        <dbReference type="ARBA" id="ARBA00023136"/>
    </source>
</evidence>
<feature type="domain" description="HIG1" evidence="5">
    <location>
        <begin position="1"/>
        <end position="63"/>
    </location>
</feature>
<reference evidence="6 7" key="1">
    <citation type="submission" date="2020-08" db="EMBL/GenBank/DDBJ databases">
        <title>Genomic Encyclopedia of Type Strains, Phase IV (KMG-IV): sequencing the most valuable type-strain genomes for metagenomic binning, comparative biology and taxonomic classification.</title>
        <authorList>
            <person name="Goeker M."/>
        </authorList>
    </citation>
    <scope>NUCLEOTIDE SEQUENCE [LARGE SCALE GENOMIC DNA]</scope>
    <source>
        <strain evidence="6 7">DSM 28760</strain>
    </source>
</reference>
<name>A0A7W5Z1Z7_9HYPH</name>
<evidence type="ECO:0000259" key="5">
    <source>
        <dbReference type="PROSITE" id="PS51503"/>
    </source>
</evidence>
<evidence type="ECO:0000256" key="2">
    <source>
        <dbReference type="ARBA" id="ARBA00022989"/>
    </source>
</evidence>
<evidence type="ECO:0000256" key="1">
    <source>
        <dbReference type="ARBA" id="ARBA00022692"/>
    </source>
</evidence>
<dbReference type="InterPro" id="IPR007667">
    <property type="entry name" value="Hypoxia_induced_domain"/>
</dbReference>
<dbReference type="NCBIfam" id="NF033233">
    <property type="entry name" value="twin_helix"/>
    <property type="match status" value="1"/>
</dbReference>
<protein>
    <recommendedName>
        <fullName evidence="5">HIG1 domain-containing protein</fullName>
    </recommendedName>
</protein>